<dbReference type="EMBL" id="JAYMYQ010000010">
    <property type="protein sequence ID" value="KAK7308497.1"/>
    <property type="molecule type" value="Genomic_DNA"/>
</dbReference>
<name>A0AAN9K2P3_CANGL</name>
<proteinExistence type="predicted"/>
<keyword evidence="2" id="KW-1185">Reference proteome</keyword>
<reference evidence="1 2" key="1">
    <citation type="submission" date="2024-01" db="EMBL/GenBank/DDBJ databases">
        <title>The genomes of 5 underutilized Papilionoideae crops provide insights into root nodulation and disease resistanc.</title>
        <authorList>
            <person name="Jiang F."/>
        </authorList>
    </citation>
    <scope>NUCLEOTIDE SEQUENCE [LARGE SCALE GENOMIC DNA]</scope>
    <source>
        <strain evidence="1">LVBAO_FW01</strain>
        <tissue evidence="1">Leaves</tissue>
    </source>
</reference>
<accession>A0AAN9K2P3</accession>
<dbReference type="AlphaFoldDB" id="A0AAN9K2P3"/>
<protein>
    <submittedName>
        <fullName evidence="1">Uncharacterized protein</fullName>
    </submittedName>
</protein>
<organism evidence="1 2">
    <name type="scientific">Canavalia gladiata</name>
    <name type="common">Sword bean</name>
    <name type="synonym">Dolichos gladiatus</name>
    <dbReference type="NCBI Taxonomy" id="3824"/>
    <lineage>
        <taxon>Eukaryota</taxon>
        <taxon>Viridiplantae</taxon>
        <taxon>Streptophyta</taxon>
        <taxon>Embryophyta</taxon>
        <taxon>Tracheophyta</taxon>
        <taxon>Spermatophyta</taxon>
        <taxon>Magnoliopsida</taxon>
        <taxon>eudicotyledons</taxon>
        <taxon>Gunneridae</taxon>
        <taxon>Pentapetalae</taxon>
        <taxon>rosids</taxon>
        <taxon>fabids</taxon>
        <taxon>Fabales</taxon>
        <taxon>Fabaceae</taxon>
        <taxon>Papilionoideae</taxon>
        <taxon>50 kb inversion clade</taxon>
        <taxon>NPAAA clade</taxon>
        <taxon>indigoferoid/millettioid clade</taxon>
        <taxon>Phaseoleae</taxon>
        <taxon>Canavalia</taxon>
    </lineage>
</organism>
<dbReference type="Proteomes" id="UP001367508">
    <property type="component" value="Unassembled WGS sequence"/>
</dbReference>
<comment type="caution">
    <text evidence="1">The sequence shown here is derived from an EMBL/GenBank/DDBJ whole genome shotgun (WGS) entry which is preliminary data.</text>
</comment>
<sequence length="195" mass="22749">MRLFSFWVFVFTGRKEKLLGELWLRKDRAQRRLVEIDTLRRIWYLDLKDNLWFTEHERKHLLIRNFFSFSSKMRVQFERRELEAPQPVAKPETQTQVLLKDQLLNITAASMCGLRDGPQEKEFIVVAVVRSTQFLSFSFRHEANLPLLISLSSIRLVVEDYKGAATQCISISKGIETLVIAHIGNAMHLVVTRSS</sequence>
<evidence type="ECO:0000313" key="1">
    <source>
        <dbReference type="EMBL" id="KAK7308497.1"/>
    </source>
</evidence>
<evidence type="ECO:0000313" key="2">
    <source>
        <dbReference type="Proteomes" id="UP001367508"/>
    </source>
</evidence>
<gene>
    <name evidence="1" type="ORF">VNO77_42105</name>
</gene>